<keyword evidence="1" id="KW-1133">Transmembrane helix</keyword>
<proteinExistence type="predicted"/>
<accession>A0A9P8HWR8</accession>
<dbReference type="EMBL" id="JAGHQL010000083">
    <property type="protein sequence ID" value="KAH0541255.1"/>
    <property type="molecule type" value="Genomic_DNA"/>
</dbReference>
<feature type="transmembrane region" description="Helical" evidence="1">
    <location>
        <begin position="143"/>
        <end position="164"/>
    </location>
</feature>
<feature type="transmembrane region" description="Helical" evidence="1">
    <location>
        <begin position="247"/>
        <end position="270"/>
    </location>
</feature>
<name>A0A9P8HWR8_9PEZI</name>
<feature type="transmembrane region" description="Helical" evidence="1">
    <location>
        <begin position="290"/>
        <end position="307"/>
    </location>
</feature>
<dbReference type="AlphaFoldDB" id="A0A9P8HWR8"/>
<reference evidence="2" key="1">
    <citation type="submission" date="2021-03" db="EMBL/GenBank/DDBJ databases">
        <title>Comparative genomics and phylogenomic investigation of the class Geoglossomycetes provide insights into ecological specialization and systematics.</title>
        <authorList>
            <person name="Melie T."/>
            <person name="Pirro S."/>
            <person name="Miller A.N."/>
            <person name="Quandt A."/>
        </authorList>
    </citation>
    <scope>NUCLEOTIDE SEQUENCE</scope>
    <source>
        <strain evidence="2">GBOQ0MN5Z8</strain>
    </source>
</reference>
<feature type="transmembrane region" description="Helical" evidence="1">
    <location>
        <begin position="62"/>
        <end position="86"/>
    </location>
</feature>
<feature type="transmembrane region" description="Helical" evidence="1">
    <location>
        <begin position="20"/>
        <end position="41"/>
    </location>
</feature>
<keyword evidence="1" id="KW-0472">Membrane</keyword>
<keyword evidence="1" id="KW-0812">Transmembrane</keyword>
<organism evidence="2 3">
    <name type="scientific">Glutinoglossum americanum</name>
    <dbReference type="NCBI Taxonomy" id="1670608"/>
    <lineage>
        <taxon>Eukaryota</taxon>
        <taxon>Fungi</taxon>
        <taxon>Dikarya</taxon>
        <taxon>Ascomycota</taxon>
        <taxon>Pezizomycotina</taxon>
        <taxon>Geoglossomycetes</taxon>
        <taxon>Geoglossales</taxon>
        <taxon>Geoglossaceae</taxon>
        <taxon>Glutinoglossum</taxon>
    </lineage>
</organism>
<gene>
    <name evidence="2" type="ORF">FGG08_004260</name>
</gene>
<keyword evidence="3" id="KW-1185">Reference proteome</keyword>
<evidence type="ECO:0000313" key="3">
    <source>
        <dbReference type="Proteomes" id="UP000698800"/>
    </source>
</evidence>
<feature type="transmembrane region" description="Helical" evidence="1">
    <location>
        <begin position="184"/>
        <end position="204"/>
    </location>
</feature>
<dbReference type="Proteomes" id="UP000698800">
    <property type="component" value="Unassembled WGS sequence"/>
</dbReference>
<sequence length="327" mass="36991">MSSDFCQDLKPDPDISGPGVVYAFILESVGSLVACAIYCILHRIYRNSYGTHPKIHNFNAAIYKLMTDLVNAMVVLTLGLVIGSSIRRTRASAYHLRMVSYLATLNTYAVGLVEFFVWKTRDPPSGDDAQGLKAVLWWKRHRWVYLLILLGAWIATLVLGLWWVNEKLKKELKCLKRGGASVGSVYGNVIPVQAVFLILFAIFVEPWRERRGMSFFSWDRVGQHCRTCWTSWAITCGALPFCLSYRWLLWGMILWSVAFLVVNIISIWSLRGEFLEITAAGETEWGFGQVLALTLFLVPLVEFAFSLNPWGESGPFGCPLELKGYEL</sequence>
<evidence type="ECO:0000256" key="1">
    <source>
        <dbReference type="SAM" id="Phobius"/>
    </source>
</evidence>
<protein>
    <submittedName>
        <fullName evidence="2">Uncharacterized protein</fullName>
    </submittedName>
</protein>
<comment type="caution">
    <text evidence="2">The sequence shown here is derived from an EMBL/GenBank/DDBJ whole genome shotgun (WGS) entry which is preliminary data.</text>
</comment>
<dbReference type="OrthoDB" id="5427664at2759"/>
<feature type="transmembrane region" description="Helical" evidence="1">
    <location>
        <begin position="98"/>
        <end position="118"/>
    </location>
</feature>
<evidence type="ECO:0000313" key="2">
    <source>
        <dbReference type="EMBL" id="KAH0541255.1"/>
    </source>
</evidence>